<accession>A0ABW3VK87</accession>
<proteinExistence type="predicted"/>
<feature type="region of interest" description="Disordered" evidence="1">
    <location>
        <begin position="1"/>
        <end position="22"/>
    </location>
</feature>
<keyword evidence="2" id="KW-0472">Membrane</keyword>
<keyword evidence="4" id="KW-1185">Reference proteome</keyword>
<evidence type="ECO:0000313" key="4">
    <source>
        <dbReference type="Proteomes" id="UP001597182"/>
    </source>
</evidence>
<reference evidence="4" key="1">
    <citation type="journal article" date="2019" name="Int. J. Syst. Evol. Microbiol.">
        <title>The Global Catalogue of Microorganisms (GCM) 10K type strain sequencing project: providing services to taxonomists for standard genome sequencing and annotation.</title>
        <authorList>
            <consortium name="The Broad Institute Genomics Platform"/>
            <consortium name="The Broad Institute Genome Sequencing Center for Infectious Disease"/>
            <person name="Wu L."/>
            <person name="Ma J."/>
        </authorList>
    </citation>
    <scope>NUCLEOTIDE SEQUENCE [LARGE SCALE GENOMIC DNA]</scope>
    <source>
        <strain evidence="4">CCUG 49018</strain>
    </source>
</reference>
<evidence type="ECO:0000256" key="2">
    <source>
        <dbReference type="SAM" id="Phobius"/>
    </source>
</evidence>
<sequence length="106" mass="10800">MNTTIATAAPAAEPEQPSAPRRHPGVRLAALLVGAGVVLLVAGWLHVAVIVGLLMLAGVVWVLDSTLHDHRTGRRPLDEAGLPTAGPLSGSARRGPAPPPRTVSGS</sequence>
<evidence type="ECO:0000313" key="3">
    <source>
        <dbReference type="EMBL" id="MFD1234725.1"/>
    </source>
</evidence>
<feature type="compositionally biased region" description="Pro residues" evidence="1">
    <location>
        <begin position="96"/>
        <end position="106"/>
    </location>
</feature>
<comment type="caution">
    <text evidence="3">The sequence shown here is derived from an EMBL/GenBank/DDBJ whole genome shotgun (WGS) entry which is preliminary data.</text>
</comment>
<dbReference type="RefSeq" id="WP_346091352.1">
    <property type="nucleotide sequence ID" value="NZ_BAABKS010000022.1"/>
</dbReference>
<name>A0ABW3VK87_9PSEU</name>
<evidence type="ECO:0000256" key="1">
    <source>
        <dbReference type="SAM" id="MobiDB-lite"/>
    </source>
</evidence>
<feature type="region of interest" description="Disordered" evidence="1">
    <location>
        <begin position="71"/>
        <end position="106"/>
    </location>
</feature>
<dbReference type="Proteomes" id="UP001597182">
    <property type="component" value="Unassembled WGS sequence"/>
</dbReference>
<organism evidence="3 4">
    <name type="scientific">Pseudonocardia benzenivorans</name>
    <dbReference type="NCBI Taxonomy" id="228005"/>
    <lineage>
        <taxon>Bacteria</taxon>
        <taxon>Bacillati</taxon>
        <taxon>Actinomycetota</taxon>
        <taxon>Actinomycetes</taxon>
        <taxon>Pseudonocardiales</taxon>
        <taxon>Pseudonocardiaceae</taxon>
        <taxon>Pseudonocardia</taxon>
    </lineage>
</organism>
<feature type="compositionally biased region" description="Low complexity" evidence="1">
    <location>
        <begin position="1"/>
        <end position="19"/>
    </location>
</feature>
<keyword evidence="2" id="KW-0812">Transmembrane</keyword>
<gene>
    <name evidence="3" type="ORF">ACFQ34_15650</name>
</gene>
<dbReference type="EMBL" id="JBHTMB010000140">
    <property type="protein sequence ID" value="MFD1234725.1"/>
    <property type="molecule type" value="Genomic_DNA"/>
</dbReference>
<protein>
    <submittedName>
        <fullName evidence="3">Uncharacterized protein</fullName>
    </submittedName>
</protein>
<feature type="transmembrane region" description="Helical" evidence="2">
    <location>
        <begin position="30"/>
        <end position="63"/>
    </location>
</feature>
<keyword evidence="2" id="KW-1133">Transmembrane helix</keyword>